<dbReference type="PANTHER" id="PTHR47667">
    <property type="entry name" value="REGULATOR OF TY1 TRANSPOSITION PROTEIN 107"/>
    <property type="match status" value="1"/>
</dbReference>
<reference evidence="3 4" key="1">
    <citation type="journal article" date="2012" name="PLoS ONE">
        <title>Sequence and analysis of the genome of the pathogenic yeast Candida orthopsilosis.</title>
        <authorList>
            <person name="Riccombeni A."/>
            <person name="Vidanes G."/>
            <person name="Proux-Wera E."/>
            <person name="Wolfe K.H."/>
            <person name="Butler G."/>
        </authorList>
    </citation>
    <scope>NUCLEOTIDE SEQUENCE [LARGE SCALE GENOMIC DNA]</scope>
    <source>
        <strain evidence="3 4">Co 90-125</strain>
    </source>
</reference>
<feature type="domain" description="BRCT" evidence="2">
    <location>
        <begin position="755"/>
        <end position="862"/>
    </location>
</feature>
<dbReference type="GO" id="GO:0005634">
    <property type="term" value="C:nucleus"/>
    <property type="evidence" value="ECO:0007669"/>
    <property type="project" value="TreeGrafter"/>
</dbReference>
<proteinExistence type="predicted"/>
<feature type="domain" description="BRCT" evidence="2">
    <location>
        <begin position="242"/>
        <end position="325"/>
    </location>
</feature>
<evidence type="ECO:0000313" key="3">
    <source>
        <dbReference type="EMBL" id="CCG21718.1"/>
    </source>
</evidence>
<feature type="region of interest" description="Disordered" evidence="1">
    <location>
        <begin position="456"/>
        <end position="491"/>
    </location>
</feature>
<feature type="compositionally biased region" description="Low complexity" evidence="1">
    <location>
        <begin position="525"/>
        <end position="541"/>
    </location>
</feature>
<dbReference type="GeneID" id="14536934"/>
<dbReference type="GO" id="GO:0035361">
    <property type="term" value="C:Cul8-RING ubiquitin ligase complex"/>
    <property type="evidence" value="ECO:0007669"/>
    <property type="project" value="TreeGrafter"/>
</dbReference>
<feature type="domain" description="BRCT" evidence="2">
    <location>
        <begin position="100"/>
        <end position="200"/>
    </location>
</feature>
<dbReference type="Pfam" id="PF16771">
    <property type="entry name" value="RTT107_BRCT_6"/>
    <property type="match status" value="1"/>
</dbReference>
<dbReference type="eggNOG" id="KOG2043">
    <property type="taxonomic scope" value="Eukaryota"/>
</dbReference>
<dbReference type="PROSITE" id="PS50172">
    <property type="entry name" value="BRCT"/>
    <property type="match status" value="5"/>
</dbReference>
<dbReference type="SMART" id="SM00292">
    <property type="entry name" value="BRCT"/>
    <property type="match status" value="4"/>
</dbReference>
<accession>H8WXP5</accession>
<dbReference type="Pfam" id="PF16770">
    <property type="entry name" value="RTT107_BRCT_5"/>
    <property type="match status" value="1"/>
</dbReference>
<dbReference type="OrthoDB" id="342264at2759"/>
<feature type="domain" description="BRCT" evidence="2">
    <location>
        <begin position="1"/>
        <end position="99"/>
    </location>
</feature>
<evidence type="ECO:0000313" key="4">
    <source>
        <dbReference type="Proteomes" id="UP000005018"/>
    </source>
</evidence>
<evidence type="ECO:0000256" key="1">
    <source>
        <dbReference type="SAM" id="MobiDB-lite"/>
    </source>
</evidence>
<evidence type="ECO:0000259" key="2">
    <source>
        <dbReference type="PROSITE" id="PS50172"/>
    </source>
</evidence>
<dbReference type="GO" id="GO:1990683">
    <property type="term" value="P:DNA double-strand break attachment to nuclear envelope"/>
    <property type="evidence" value="ECO:0007669"/>
    <property type="project" value="TreeGrafter"/>
</dbReference>
<dbReference type="InterPro" id="IPR053036">
    <property type="entry name" value="CellCycle_DNARepair_Reg"/>
</dbReference>
<dbReference type="Gene3D" id="3.40.50.10190">
    <property type="entry name" value="BRCT domain"/>
    <property type="match status" value="6"/>
</dbReference>
<feature type="compositionally biased region" description="Polar residues" evidence="1">
    <location>
        <begin position="468"/>
        <end position="478"/>
    </location>
</feature>
<dbReference type="Pfam" id="PF12738">
    <property type="entry name" value="PTCB-BRCT"/>
    <property type="match status" value="1"/>
</dbReference>
<dbReference type="AlphaFoldDB" id="H8WXP5"/>
<protein>
    <submittedName>
        <fullName evidence="3">Esc4 protein</fullName>
    </submittedName>
</protein>
<dbReference type="GO" id="GO:0006302">
    <property type="term" value="P:double-strand break repair"/>
    <property type="evidence" value="ECO:0007669"/>
    <property type="project" value="TreeGrafter"/>
</dbReference>
<dbReference type="InterPro" id="IPR031906">
    <property type="entry name" value="RTT107_BRCT_6"/>
</dbReference>
<dbReference type="InterPro" id="IPR036420">
    <property type="entry name" value="BRCT_dom_sf"/>
</dbReference>
<dbReference type="Proteomes" id="UP000005018">
    <property type="component" value="Chromosome 1"/>
</dbReference>
<feature type="region of interest" description="Disordered" evidence="1">
    <location>
        <begin position="508"/>
        <end position="556"/>
    </location>
</feature>
<sequence length="862" mass="96777">MFQGYTFLIIKSKELSDTEAAQLETVLCRHNATKVYSKDEFDNSTNYFDPPSITHIVTNSIDFIEYSQAQKSMIPIVTPEWVHNSVSQSIMLPIKSYNPNPDYFFRNCFVCCADNLPQGDKELIYAAVQAFGGNYLDVLSKYTTHLIAMDMTNEKSIIASSLIHDPNCKDPVMDIKIVLPHWIDHCLVTGRKLDEKKYTLPDSDSFDMNASDQAGELLNEIKNDFHVPILNDSVPLSSDSFKGVDYFHGKRFYLCSDFNLSQRSANSIKALIEKLGGVIVSTYSEDIDIYLGKYRSGETYKKSRQNKRIIVANLQWLYSIIVTKKWVLPSNSNILYYPLPSKHIEEFENLKISISNYSGDSRAYLSRLITLMGATFTKTLTRENDFLVCAKPEGKKYDAAMSKWIGIDGKPEVQVVNHMWLEDCFIQWMKLGHFDAKYTNFGNSGLGMEPLIGGAHLDDEKLDEPTEDNTNVTGNVDDSMSEDESTQSRKIIQPTTLAKAKREVTSSGDLMKFAENPTEENEDAISINSLSSSTPSKSDISAEIDSPKTPNNFVETNVSRYGGRSAAKKAAAKLHDNMSDLNAYLKMSKSSKKMKNYMNELENTVNPKRKHLQETNDSKTDTGSEGLDVKRLRTDECGIIAIMTGCEQDIELTKSDYAKLQSIGIKVITDLSKHTPNTLIAPKILRTEKFLRSLSKVCRIVHPSYIVNVLANAENNGDTLSLYRIDDYALDKVNPSANTDLGVKSLQTLLSKKSARGNLLDGISLNLSKNLNGGTEVISRILQDHGLKEYKEVPATLTKKTPICSCKYKSKEVSILIANKTKDVKLVASFKKSHSNGVVLSWDWCVRSIFAMELQKFDEFEL</sequence>
<dbReference type="Pfam" id="PF00533">
    <property type="entry name" value="BRCT"/>
    <property type="match status" value="3"/>
</dbReference>
<dbReference type="EMBL" id="HE681719">
    <property type="protein sequence ID" value="CCG21718.1"/>
    <property type="molecule type" value="Genomic_DNA"/>
</dbReference>
<gene>
    <name evidence="3" type="ORF">CORT_0A13350</name>
</gene>
<dbReference type="SUPFAM" id="SSF52113">
    <property type="entry name" value="BRCT domain"/>
    <property type="match status" value="4"/>
</dbReference>
<dbReference type="HOGENOM" id="CLU_002149_0_0_1"/>
<dbReference type="KEGG" id="cot:CORT_0A13350"/>
<dbReference type="RefSeq" id="XP_003867156.1">
    <property type="nucleotide sequence ID" value="XM_003867108.1"/>
</dbReference>
<dbReference type="PANTHER" id="PTHR47667:SF1">
    <property type="entry name" value="REGULATOR OF TY1 TRANSPOSITION PROTEIN 107"/>
    <property type="match status" value="1"/>
</dbReference>
<organism evidence="3 4">
    <name type="scientific">Candida orthopsilosis (strain 90-125)</name>
    <name type="common">Yeast</name>
    <dbReference type="NCBI Taxonomy" id="1136231"/>
    <lineage>
        <taxon>Eukaryota</taxon>
        <taxon>Fungi</taxon>
        <taxon>Dikarya</taxon>
        <taxon>Ascomycota</taxon>
        <taxon>Saccharomycotina</taxon>
        <taxon>Pichiomycetes</taxon>
        <taxon>Debaryomycetaceae</taxon>
        <taxon>Candida/Lodderomyces clade</taxon>
        <taxon>Candida</taxon>
    </lineage>
</organism>
<dbReference type="InterPro" id="IPR001357">
    <property type="entry name" value="BRCT_dom"/>
</dbReference>
<keyword evidence="4" id="KW-1185">Reference proteome</keyword>
<feature type="domain" description="BRCT" evidence="2">
    <location>
        <begin position="342"/>
        <end position="425"/>
    </location>
</feature>
<name>H8WXP5_CANO9</name>